<evidence type="ECO:0000256" key="2">
    <source>
        <dbReference type="ARBA" id="ARBA00022448"/>
    </source>
</evidence>
<feature type="transmembrane region" description="Helical" evidence="6">
    <location>
        <begin position="214"/>
        <end position="233"/>
    </location>
</feature>
<keyword evidence="2" id="KW-0813">Transport</keyword>
<dbReference type="PANTHER" id="PTHR23519:SF1">
    <property type="entry name" value="AUTOPHAGY-RELATED PROTEIN 22"/>
    <property type="match status" value="1"/>
</dbReference>
<evidence type="ECO:0000256" key="6">
    <source>
        <dbReference type="SAM" id="Phobius"/>
    </source>
</evidence>
<feature type="domain" description="Major facilitator superfamily (MFS) profile" evidence="7">
    <location>
        <begin position="253"/>
        <end position="475"/>
    </location>
</feature>
<dbReference type="HOGENOM" id="CLU_017518_3_1_5"/>
<feature type="transmembrane region" description="Helical" evidence="6">
    <location>
        <begin position="379"/>
        <end position="397"/>
    </location>
</feature>
<dbReference type="InterPro" id="IPR024671">
    <property type="entry name" value="Atg22-like"/>
</dbReference>
<evidence type="ECO:0000256" key="5">
    <source>
        <dbReference type="ARBA" id="ARBA00023136"/>
    </source>
</evidence>
<dbReference type="AlphaFoldDB" id="X5MCY5"/>
<dbReference type="OrthoDB" id="9768783at2"/>
<dbReference type="PROSITE" id="PS50850">
    <property type="entry name" value="MFS"/>
    <property type="match status" value="1"/>
</dbReference>
<keyword evidence="3 6" id="KW-0812">Transmembrane</keyword>
<dbReference type="PATRIC" id="fig|1458461.3.peg.1452"/>
<evidence type="ECO:0000256" key="4">
    <source>
        <dbReference type="ARBA" id="ARBA00022989"/>
    </source>
</evidence>
<dbReference type="PANTHER" id="PTHR23519">
    <property type="entry name" value="AUTOPHAGY-RELATED PROTEIN 22"/>
    <property type="match status" value="1"/>
</dbReference>
<evidence type="ECO:0000313" key="8">
    <source>
        <dbReference type="EMBL" id="CDO59667.1"/>
    </source>
</evidence>
<dbReference type="GO" id="GO:0022857">
    <property type="term" value="F:transmembrane transporter activity"/>
    <property type="evidence" value="ECO:0007669"/>
    <property type="project" value="InterPro"/>
</dbReference>
<dbReference type="InterPro" id="IPR020846">
    <property type="entry name" value="MFS_dom"/>
</dbReference>
<dbReference type="STRING" id="1458461.BN1012_Phect1453"/>
<dbReference type="Pfam" id="PF11700">
    <property type="entry name" value="ATG22"/>
    <property type="match status" value="1"/>
</dbReference>
<name>X5MCY5_9HYPH</name>
<sequence>MSVETGAAAPSVTSAIGGPVAPRRGQVSWALFDWANQPYFALITTFIFAPYFAATYVGDATLGQALWGQALGYAGLAIAFISPIVGSIADQTGRRKPWLAACGVGFCVAVSCLWFALPGEGAINPVPIMVAVACAAIAMEIAVVFNNAMLPSLVSSGRMGTLSGFGWGIGYVGGLLALIIVLFFLAADRETGLTMLGQPPLFDLDPAMSEADRFSGPMVAMWFAIFVIPLFVFTPDAPATGVRPGAAVRQGLVQLKTTLGHLRRFRNIALYLFSRMLYFDGLSAIFAFGGIYAAGIFGWEIMTLGLFGIILSIFAAAGAFLGGWLDDKIGSKRTIQISVLGLIVATIGSASIGPDTIFFTVPVDPPQPGAAPFSSIGEQIYLVFGILIGISGGPAQAASRTMLARMAPPSMMTEFFGLYALSGKATAFLAPLAIAWATLAYDSQRAGLAVIVAFLVVGFMLLFGVAERREEAISD</sequence>
<proteinExistence type="predicted"/>
<keyword evidence="4 6" id="KW-1133">Transmembrane helix</keyword>
<dbReference type="EMBL" id="HG966617">
    <property type="protein sequence ID" value="CDO59667.1"/>
    <property type="molecule type" value="Genomic_DNA"/>
</dbReference>
<feature type="transmembrane region" description="Helical" evidence="6">
    <location>
        <begin position="98"/>
        <end position="117"/>
    </location>
</feature>
<feature type="transmembrane region" description="Helical" evidence="6">
    <location>
        <begin position="39"/>
        <end position="58"/>
    </location>
</feature>
<evidence type="ECO:0000313" key="9">
    <source>
        <dbReference type="Proteomes" id="UP000032160"/>
    </source>
</evidence>
<comment type="subcellular location">
    <subcellularLocation>
        <location evidence="1">Endomembrane system</location>
        <topology evidence="1">Multi-pass membrane protein</topology>
    </subcellularLocation>
</comment>
<feature type="transmembrane region" description="Helical" evidence="6">
    <location>
        <begin position="305"/>
        <end position="325"/>
    </location>
</feature>
<organism evidence="8 9">
    <name type="scientific">Candidatus Phaeomarinibacter ectocarpi</name>
    <dbReference type="NCBI Taxonomy" id="1458461"/>
    <lineage>
        <taxon>Bacteria</taxon>
        <taxon>Pseudomonadati</taxon>
        <taxon>Pseudomonadota</taxon>
        <taxon>Alphaproteobacteria</taxon>
        <taxon>Hyphomicrobiales</taxon>
        <taxon>Parvibaculaceae</taxon>
        <taxon>Candidatus Phaeomarinibacter</taxon>
    </lineage>
</organism>
<feature type="transmembrane region" description="Helical" evidence="6">
    <location>
        <begin position="123"/>
        <end position="145"/>
    </location>
</feature>
<dbReference type="InterPro" id="IPR036259">
    <property type="entry name" value="MFS_trans_sf"/>
</dbReference>
<protein>
    <submittedName>
        <fullName evidence="8">Major facilitator superfamily MFS_1</fullName>
    </submittedName>
</protein>
<feature type="transmembrane region" description="Helical" evidence="6">
    <location>
        <begin position="276"/>
        <end position="299"/>
    </location>
</feature>
<reference evidence="8 9" key="1">
    <citation type="journal article" date="2014" name="Front. Genet.">
        <title>Genome and metabolic network of "Candidatus Phaeomarinobacter ectocarpi" Ec32, a new candidate genus of Alphaproteobacteria frequently associated with brown algae.</title>
        <authorList>
            <person name="Dittami S.M."/>
            <person name="Barbeyron T."/>
            <person name="Boyen C."/>
            <person name="Cambefort J."/>
            <person name="Collet G."/>
            <person name="Delage L."/>
            <person name="Gobet A."/>
            <person name="Groisillier A."/>
            <person name="Leblanc C."/>
            <person name="Michel G."/>
            <person name="Scornet D."/>
            <person name="Siegel A."/>
            <person name="Tapia J.E."/>
            <person name="Tonon T."/>
        </authorList>
    </citation>
    <scope>NUCLEOTIDE SEQUENCE [LARGE SCALE GENOMIC DNA]</scope>
    <source>
        <strain evidence="8 9">Ec32</strain>
    </source>
</reference>
<evidence type="ECO:0000256" key="3">
    <source>
        <dbReference type="ARBA" id="ARBA00022692"/>
    </source>
</evidence>
<feature type="transmembrane region" description="Helical" evidence="6">
    <location>
        <begin position="418"/>
        <end position="440"/>
    </location>
</feature>
<keyword evidence="5 6" id="KW-0472">Membrane</keyword>
<feature type="transmembrane region" description="Helical" evidence="6">
    <location>
        <begin position="446"/>
        <end position="466"/>
    </location>
</feature>
<feature type="transmembrane region" description="Helical" evidence="6">
    <location>
        <begin position="70"/>
        <end position="89"/>
    </location>
</feature>
<evidence type="ECO:0000259" key="7">
    <source>
        <dbReference type="PROSITE" id="PS50850"/>
    </source>
</evidence>
<dbReference type="InterPro" id="IPR050495">
    <property type="entry name" value="ATG22/LtaA_families"/>
</dbReference>
<dbReference type="KEGG" id="pect:BN1012_Phect1453"/>
<feature type="transmembrane region" description="Helical" evidence="6">
    <location>
        <begin position="337"/>
        <end position="359"/>
    </location>
</feature>
<gene>
    <name evidence="8" type="ORF">BN1012_Phect1453</name>
</gene>
<evidence type="ECO:0000256" key="1">
    <source>
        <dbReference type="ARBA" id="ARBA00004127"/>
    </source>
</evidence>
<dbReference type="Proteomes" id="UP000032160">
    <property type="component" value="Chromosome I"/>
</dbReference>
<dbReference type="RefSeq" id="WP_043950253.1">
    <property type="nucleotide sequence ID" value="NZ_HG966617.1"/>
</dbReference>
<accession>X5MCY5</accession>
<keyword evidence="9" id="KW-1185">Reference proteome</keyword>
<feature type="transmembrane region" description="Helical" evidence="6">
    <location>
        <begin position="165"/>
        <end position="187"/>
    </location>
</feature>
<dbReference type="Gene3D" id="1.20.1250.20">
    <property type="entry name" value="MFS general substrate transporter like domains"/>
    <property type="match status" value="2"/>
</dbReference>
<dbReference type="SUPFAM" id="SSF103473">
    <property type="entry name" value="MFS general substrate transporter"/>
    <property type="match status" value="1"/>
</dbReference>
<dbReference type="GO" id="GO:0012505">
    <property type="term" value="C:endomembrane system"/>
    <property type="evidence" value="ECO:0007669"/>
    <property type="project" value="UniProtKB-SubCell"/>
</dbReference>